<reference evidence="2 3" key="1">
    <citation type="submission" date="2020-10" db="EMBL/GenBank/DDBJ databases">
        <title>Connecting structure to function with the recovery of over 1000 high-quality activated sludge metagenome-assembled genomes encoding full-length rRNA genes using long-read sequencing.</title>
        <authorList>
            <person name="Singleton C.M."/>
            <person name="Petriglieri F."/>
            <person name="Kristensen J.M."/>
            <person name="Kirkegaard R.H."/>
            <person name="Michaelsen T.Y."/>
            <person name="Andersen M.H."/>
            <person name="Karst S.M."/>
            <person name="Dueholm M.S."/>
            <person name="Nielsen P.H."/>
            <person name="Albertsen M."/>
        </authorList>
    </citation>
    <scope>NUCLEOTIDE SEQUENCE [LARGE SCALE GENOMIC DNA]</scope>
    <source>
        <strain evidence="2">Lyne_18-Q3-R50-59_MAXAC.006</strain>
    </source>
</reference>
<evidence type="ECO:0000313" key="3">
    <source>
        <dbReference type="Proteomes" id="UP000727993"/>
    </source>
</evidence>
<name>A0A936NG99_9ACTN</name>
<evidence type="ECO:0000313" key="2">
    <source>
        <dbReference type="EMBL" id="MBK9298384.1"/>
    </source>
</evidence>
<gene>
    <name evidence="2" type="ORF">IPN02_16420</name>
</gene>
<accession>A0A936NG99</accession>
<dbReference type="Pfam" id="PF09844">
    <property type="entry name" value="DUF2071"/>
    <property type="match status" value="1"/>
</dbReference>
<proteinExistence type="predicted"/>
<evidence type="ECO:0000256" key="1">
    <source>
        <dbReference type="SAM" id="MobiDB-lite"/>
    </source>
</evidence>
<sequence length="70" mass="7664">MRQQWAELAYFHWAYEPEVVQRLLPPDITVDTFDGRACGADPLRDAPGASGSHAPIPWLGTSPRSTSAPT</sequence>
<feature type="region of interest" description="Disordered" evidence="1">
    <location>
        <begin position="39"/>
        <end position="70"/>
    </location>
</feature>
<dbReference type="InterPro" id="IPR018644">
    <property type="entry name" value="DUF2071"/>
</dbReference>
<dbReference type="EMBL" id="JADJZA010000008">
    <property type="protein sequence ID" value="MBK9298384.1"/>
    <property type="molecule type" value="Genomic_DNA"/>
</dbReference>
<organism evidence="2 3">
    <name type="scientific">Candidatus Neomicrothrix subdominans</name>
    <dbReference type="NCBI Taxonomy" id="2954438"/>
    <lineage>
        <taxon>Bacteria</taxon>
        <taxon>Bacillati</taxon>
        <taxon>Actinomycetota</taxon>
        <taxon>Acidimicrobiia</taxon>
        <taxon>Acidimicrobiales</taxon>
        <taxon>Microthrixaceae</taxon>
        <taxon>Candidatus Neomicrothrix</taxon>
    </lineage>
</organism>
<dbReference type="Proteomes" id="UP000727993">
    <property type="component" value="Unassembled WGS sequence"/>
</dbReference>
<protein>
    <submittedName>
        <fullName evidence="2">DUF2071 domain-containing protein</fullName>
    </submittedName>
</protein>
<comment type="caution">
    <text evidence="2">The sequence shown here is derived from an EMBL/GenBank/DDBJ whole genome shotgun (WGS) entry which is preliminary data.</text>
</comment>
<dbReference type="AlphaFoldDB" id="A0A936NG99"/>